<proteinExistence type="predicted"/>
<dbReference type="AlphaFoldDB" id="A0A2T0X869"/>
<gene>
    <name evidence="2" type="ORF">BCF33_0708</name>
</gene>
<dbReference type="EMBL" id="PVTT01000001">
    <property type="protein sequence ID" value="PRY95095.1"/>
    <property type="molecule type" value="Genomic_DNA"/>
</dbReference>
<feature type="chain" id="PRO_5015661872" evidence="1">
    <location>
        <begin position="23"/>
        <end position="188"/>
    </location>
</feature>
<dbReference type="Gene3D" id="3.30.910.20">
    <property type="entry name" value="Skp domain"/>
    <property type="match status" value="1"/>
</dbReference>
<evidence type="ECO:0000313" key="3">
    <source>
        <dbReference type="Proteomes" id="UP000238801"/>
    </source>
</evidence>
<organism evidence="2 3">
    <name type="scientific">Hasllibacter halocynthiae</name>
    <dbReference type="NCBI Taxonomy" id="595589"/>
    <lineage>
        <taxon>Bacteria</taxon>
        <taxon>Pseudomonadati</taxon>
        <taxon>Pseudomonadota</taxon>
        <taxon>Alphaproteobacteria</taxon>
        <taxon>Rhodobacterales</taxon>
        <taxon>Roseobacteraceae</taxon>
        <taxon>Hasllibacter</taxon>
    </lineage>
</organism>
<sequence>MGLTLRPVLLAAALAVAVPATAQDVAEGVLVLDRERVLAESRLGSALLAEIDEEGRDLAAENTSIQEELRAEEAALTERRDAMDPDAFRAAATAFDERVQSLRAAQDAKTRAHLARRDAVPDLFWDQALPILAGILEERGAGLLLDRGDVFLSSDDLDITDEAVARIDAATIERAREEDGEGAQPAAE</sequence>
<dbReference type="Pfam" id="PF03938">
    <property type="entry name" value="OmpH"/>
    <property type="match status" value="1"/>
</dbReference>
<keyword evidence="3" id="KW-1185">Reference proteome</keyword>
<evidence type="ECO:0000256" key="1">
    <source>
        <dbReference type="SAM" id="SignalP"/>
    </source>
</evidence>
<keyword evidence="1" id="KW-0732">Signal</keyword>
<dbReference type="SMART" id="SM00935">
    <property type="entry name" value="OmpH"/>
    <property type="match status" value="1"/>
</dbReference>
<dbReference type="RefSeq" id="WP_106159520.1">
    <property type="nucleotide sequence ID" value="NZ_PVTT01000001.1"/>
</dbReference>
<dbReference type="GO" id="GO:0051082">
    <property type="term" value="F:unfolded protein binding"/>
    <property type="evidence" value="ECO:0007669"/>
    <property type="project" value="InterPro"/>
</dbReference>
<comment type="caution">
    <text evidence="2">The sequence shown here is derived from an EMBL/GenBank/DDBJ whole genome shotgun (WGS) entry which is preliminary data.</text>
</comment>
<dbReference type="InterPro" id="IPR024930">
    <property type="entry name" value="Skp_dom_sf"/>
</dbReference>
<accession>A0A2T0X869</accession>
<name>A0A2T0X869_9RHOB</name>
<dbReference type="OrthoDB" id="7868372at2"/>
<feature type="signal peptide" evidence="1">
    <location>
        <begin position="1"/>
        <end position="22"/>
    </location>
</feature>
<dbReference type="SUPFAM" id="SSF111384">
    <property type="entry name" value="OmpH-like"/>
    <property type="match status" value="1"/>
</dbReference>
<reference evidence="2 3" key="1">
    <citation type="submission" date="2018-03" db="EMBL/GenBank/DDBJ databases">
        <title>Genomic Encyclopedia of Archaeal and Bacterial Type Strains, Phase II (KMG-II): from individual species to whole genera.</title>
        <authorList>
            <person name="Goeker M."/>
        </authorList>
    </citation>
    <scope>NUCLEOTIDE SEQUENCE [LARGE SCALE GENOMIC DNA]</scope>
    <source>
        <strain evidence="2 3">DSM 29318</strain>
    </source>
</reference>
<dbReference type="InterPro" id="IPR005632">
    <property type="entry name" value="Chaperone_Skp"/>
</dbReference>
<dbReference type="Proteomes" id="UP000238801">
    <property type="component" value="Unassembled WGS sequence"/>
</dbReference>
<evidence type="ECO:0000313" key="2">
    <source>
        <dbReference type="EMBL" id="PRY95095.1"/>
    </source>
</evidence>
<protein>
    <submittedName>
        <fullName evidence="2">Periplasmic chaperone for outer membrane proteins Skp</fullName>
    </submittedName>
</protein>